<evidence type="ECO:0000313" key="10">
    <source>
        <dbReference type="Proteomes" id="UP001527925"/>
    </source>
</evidence>
<evidence type="ECO:0000313" key="9">
    <source>
        <dbReference type="EMBL" id="KAL2917189.1"/>
    </source>
</evidence>
<dbReference type="SUPFAM" id="SSF46589">
    <property type="entry name" value="tRNA-binding arm"/>
    <property type="match status" value="1"/>
</dbReference>
<name>A0ABR4NCG8_9FUNG</name>
<dbReference type="InterPro" id="IPR045864">
    <property type="entry name" value="aa-tRNA-synth_II/BPL/LPL"/>
</dbReference>
<keyword evidence="7" id="KW-0175">Coiled coil</keyword>
<dbReference type="InterPro" id="IPR006195">
    <property type="entry name" value="aa-tRNA-synth_II"/>
</dbReference>
<proteinExistence type="predicted"/>
<evidence type="ECO:0000256" key="5">
    <source>
        <dbReference type="ARBA" id="ARBA00023146"/>
    </source>
</evidence>
<dbReference type="Pfam" id="PF00587">
    <property type="entry name" value="tRNA-synt_2b"/>
    <property type="match status" value="1"/>
</dbReference>
<dbReference type="Gene3D" id="3.30.930.10">
    <property type="entry name" value="Bira Bifunctional Protein, Domain 2"/>
    <property type="match status" value="1"/>
</dbReference>
<dbReference type="InterPro" id="IPR002317">
    <property type="entry name" value="Ser-tRNA-ligase_type_1"/>
</dbReference>
<evidence type="ECO:0000256" key="3">
    <source>
        <dbReference type="ARBA" id="ARBA00022741"/>
    </source>
</evidence>
<evidence type="ECO:0000256" key="4">
    <source>
        <dbReference type="ARBA" id="ARBA00022840"/>
    </source>
</evidence>
<keyword evidence="2 9" id="KW-0436">Ligase</keyword>
<evidence type="ECO:0000256" key="2">
    <source>
        <dbReference type="ARBA" id="ARBA00022598"/>
    </source>
</evidence>
<keyword evidence="3" id="KW-0547">Nucleotide-binding</keyword>
<dbReference type="Gene3D" id="1.10.287.40">
    <property type="entry name" value="Serine-tRNA synthetase, tRNA binding domain"/>
    <property type="match status" value="1"/>
</dbReference>
<dbReference type="GO" id="GO:0004828">
    <property type="term" value="F:serine-tRNA ligase activity"/>
    <property type="evidence" value="ECO:0007669"/>
    <property type="project" value="UniProtKB-EC"/>
</dbReference>
<accession>A0ABR4NCG8</accession>
<evidence type="ECO:0000256" key="6">
    <source>
        <dbReference type="ARBA" id="ARBA00031113"/>
    </source>
</evidence>
<keyword evidence="5" id="KW-0030">Aminoacyl-tRNA synthetase</keyword>
<dbReference type="EMBL" id="JADGIZ020000012">
    <property type="protein sequence ID" value="KAL2917189.1"/>
    <property type="molecule type" value="Genomic_DNA"/>
</dbReference>
<dbReference type="NCBIfam" id="TIGR00414">
    <property type="entry name" value="serS"/>
    <property type="match status" value="1"/>
</dbReference>
<dbReference type="Proteomes" id="UP001527925">
    <property type="component" value="Unassembled WGS sequence"/>
</dbReference>
<organism evidence="9 10">
    <name type="scientific">Polyrhizophydium stewartii</name>
    <dbReference type="NCBI Taxonomy" id="2732419"/>
    <lineage>
        <taxon>Eukaryota</taxon>
        <taxon>Fungi</taxon>
        <taxon>Fungi incertae sedis</taxon>
        <taxon>Chytridiomycota</taxon>
        <taxon>Chytridiomycota incertae sedis</taxon>
        <taxon>Chytridiomycetes</taxon>
        <taxon>Rhizophydiales</taxon>
        <taxon>Rhizophydiales incertae sedis</taxon>
        <taxon>Polyrhizophydium</taxon>
    </lineage>
</organism>
<evidence type="ECO:0000256" key="7">
    <source>
        <dbReference type="SAM" id="Coils"/>
    </source>
</evidence>
<keyword evidence="4" id="KW-0067">ATP-binding</keyword>
<dbReference type="InterPro" id="IPR002314">
    <property type="entry name" value="aa-tRNA-synt_IIb"/>
</dbReference>
<dbReference type="SUPFAM" id="SSF55681">
    <property type="entry name" value="Class II aaRS and biotin synthetases"/>
    <property type="match status" value="1"/>
</dbReference>
<keyword evidence="10" id="KW-1185">Reference proteome</keyword>
<sequence>MRLQRLFQPHLNYRRLRSGIEELERNVRDRRIRDLDVHAVATLHQQVAQSEFAVADLRKQRNRIAADMSQVVKDLAAAKSRKESSPSNVKDLEARRRDLAEQGKALKAALQAKENDLAGLQARLFDEARHLPNDTHPSVPVGDESKAVTIATIGSARVATADSPLRSHLELAALHDMLDIERAGKVSGSRFYYLKNAGALLEQALVRYASDICIRRGFTPVAVPDLIRHEVLEACGFSPRSDDPQTYYVSSALVTSSEAGGTSGAPRRDPMSLCLAATAEFPLAGMYAGETLSELPVRMVGVGRAFRAEGLAGAVNRGLYRVHQFTKVEMFALARPSESMDIFDAFVGIQREIFEGLELCFRILNMPTEELGAPAFIKYDMEAWMPARNAWGEISSTSNCTDYQARRLNIRSFVQHRQQDSGLEAASATSSAEGSSTTEFVHTVNGTACAIPRVLIALLETHQHTDGSIGIPAKLRPYLFGPGVSMLPVGAKLTDLLQ</sequence>
<feature type="domain" description="Aminoacyl-transfer RNA synthetases class-II family profile" evidence="8">
    <location>
        <begin position="162"/>
        <end position="472"/>
    </location>
</feature>
<evidence type="ECO:0000259" key="8">
    <source>
        <dbReference type="PROSITE" id="PS50862"/>
    </source>
</evidence>
<evidence type="ECO:0000256" key="1">
    <source>
        <dbReference type="ARBA" id="ARBA00012840"/>
    </source>
</evidence>
<reference evidence="9 10" key="1">
    <citation type="submission" date="2023-09" db="EMBL/GenBank/DDBJ databases">
        <title>Pangenome analysis of Batrachochytrium dendrobatidis and related Chytrids.</title>
        <authorList>
            <person name="Yacoub M.N."/>
            <person name="Stajich J.E."/>
            <person name="James T.Y."/>
        </authorList>
    </citation>
    <scope>NUCLEOTIDE SEQUENCE [LARGE SCALE GENOMIC DNA]</scope>
    <source>
        <strain evidence="9 10">JEL0888</strain>
    </source>
</reference>
<comment type="caution">
    <text evidence="9">The sequence shown here is derived from an EMBL/GenBank/DDBJ whole genome shotgun (WGS) entry which is preliminary data.</text>
</comment>
<dbReference type="InterPro" id="IPR042103">
    <property type="entry name" value="SerRS_1_N_sf"/>
</dbReference>
<gene>
    <name evidence="9" type="primary">DIA4</name>
    <name evidence="9" type="ORF">HK105_203253</name>
</gene>
<dbReference type="PROSITE" id="PS50862">
    <property type="entry name" value="AA_TRNA_LIGASE_II"/>
    <property type="match status" value="1"/>
</dbReference>
<dbReference type="PANTHER" id="PTHR11778">
    <property type="entry name" value="SERYL-TRNA SYNTHETASE"/>
    <property type="match status" value="1"/>
</dbReference>
<protein>
    <recommendedName>
        <fullName evidence="1">serine--tRNA ligase</fullName>
        <ecNumber evidence="1">6.1.1.11</ecNumber>
    </recommendedName>
    <alternativeName>
        <fullName evidence="6">Seryl-tRNA synthetase</fullName>
    </alternativeName>
</protein>
<dbReference type="PRINTS" id="PR00981">
    <property type="entry name" value="TRNASYNTHSER"/>
</dbReference>
<dbReference type="PIRSF" id="PIRSF001529">
    <property type="entry name" value="Ser-tRNA-synth_IIa"/>
    <property type="match status" value="1"/>
</dbReference>
<dbReference type="InterPro" id="IPR010978">
    <property type="entry name" value="tRNA-bd_arm"/>
</dbReference>
<dbReference type="EC" id="6.1.1.11" evidence="1"/>
<feature type="coiled-coil region" evidence="7">
    <location>
        <begin position="89"/>
        <end position="123"/>
    </location>
</feature>